<protein>
    <submittedName>
        <fullName evidence="2">Uncharacterized protein</fullName>
    </submittedName>
</protein>
<comment type="caution">
    <text evidence="2">The sequence shown here is derived from an EMBL/GenBank/DDBJ whole genome shotgun (WGS) entry which is preliminary data.</text>
</comment>
<dbReference type="InterPro" id="IPR037151">
    <property type="entry name" value="AlkB-like_sf"/>
</dbReference>
<dbReference type="AlphaFoldDB" id="A0A1Q9C3P1"/>
<feature type="region of interest" description="Disordered" evidence="1">
    <location>
        <begin position="65"/>
        <end position="111"/>
    </location>
</feature>
<feature type="region of interest" description="Disordered" evidence="1">
    <location>
        <begin position="133"/>
        <end position="166"/>
    </location>
</feature>
<evidence type="ECO:0000313" key="2">
    <source>
        <dbReference type="EMBL" id="OLP77543.1"/>
    </source>
</evidence>
<keyword evidence="3" id="KW-1185">Reference proteome</keyword>
<name>A0A1Q9C3P1_SYMMI</name>
<dbReference type="Proteomes" id="UP000186817">
    <property type="component" value="Unassembled WGS sequence"/>
</dbReference>
<dbReference type="OrthoDB" id="428953at2759"/>
<dbReference type="Gene3D" id="2.60.120.590">
    <property type="entry name" value="Alpha-ketoglutarate-dependent dioxygenase AlkB-like"/>
    <property type="match status" value="1"/>
</dbReference>
<evidence type="ECO:0000256" key="1">
    <source>
        <dbReference type="SAM" id="MobiDB-lite"/>
    </source>
</evidence>
<accession>A0A1Q9C3P1</accession>
<dbReference type="SUPFAM" id="SSF51197">
    <property type="entry name" value="Clavaminate synthase-like"/>
    <property type="match status" value="1"/>
</dbReference>
<organism evidence="2 3">
    <name type="scientific">Symbiodinium microadriaticum</name>
    <name type="common">Dinoflagellate</name>
    <name type="synonym">Zooxanthella microadriatica</name>
    <dbReference type="NCBI Taxonomy" id="2951"/>
    <lineage>
        <taxon>Eukaryota</taxon>
        <taxon>Sar</taxon>
        <taxon>Alveolata</taxon>
        <taxon>Dinophyceae</taxon>
        <taxon>Suessiales</taxon>
        <taxon>Symbiodiniaceae</taxon>
        <taxon>Symbiodinium</taxon>
    </lineage>
</organism>
<dbReference type="EMBL" id="LSRX01001746">
    <property type="protein sequence ID" value="OLP77543.1"/>
    <property type="molecule type" value="Genomic_DNA"/>
</dbReference>
<evidence type="ECO:0000313" key="3">
    <source>
        <dbReference type="Proteomes" id="UP000186817"/>
    </source>
</evidence>
<feature type="compositionally biased region" description="Basic and acidic residues" evidence="1">
    <location>
        <begin position="87"/>
        <end position="96"/>
    </location>
</feature>
<sequence length="522" mass="57788">MFRLSFTGQRQSHKVATIDLDIPSETVCDVGVQTYLLKVQKDQDQKYKTRLGMRKAAVALDQVGDLSSDGESTKASKGSPKPWAAGERAEPSGWHERRQRKTGRQPTTGALCQSSMHFPSSILQLGLATRGCSPLARHGGSSPSLKLRGADGQTSASCGLRRSHSGALPRPRGGMAFSLSLGIRANIITDRASDWLFETLPWCPRDGPSARHFQKQFSMVPPQVLLRRANIVTDRASDWLFEIAWGRSDGFGGFGLRQGREIVTHLRLIPPQVLLSRINIVTDRISDWRFESVSARPEAFTDKTTAKAKAAAAKAKAKAKVDRTCDFWQAGQKRYLEALHRYVCGLASDADVRAKMQLLSDLGFRLIEGFVSEEEESDLMNYWGADGPVFALGTEEKRSRRRFFNYGPILPKETQGTTKSTLHVIPSVFGAMPPVVEKQRLQARIRESSPVAPEAEDDFDQMYVNFYDSSINSYIDYHHDHMSCMKGTVAGVSLGSACRLPDPNERALGTEGFSFQVQGKTD</sequence>
<feature type="non-terminal residue" evidence="2">
    <location>
        <position position="522"/>
    </location>
</feature>
<gene>
    <name evidence="2" type="ORF">AK812_SmicGene42381</name>
</gene>
<proteinExistence type="predicted"/>
<reference evidence="2 3" key="1">
    <citation type="submission" date="2016-02" db="EMBL/GenBank/DDBJ databases">
        <title>Genome analysis of coral dinoflagellate symbionts highlights evolutionary adaptations to a symbiotic lifestyle.</title>
        <authorList>
            <person name="Aranda M."/>
            <person name="Li Y."/>
            <person name="Liew Y.J."/>
            <person name="Baumgarten S."/>
            <person name="Simakov O."/>
            <person name="Wilson M."/>
            <person name="Piel J."/>
            <person name="Ashoor H."/>
            <person name="Bougouffa S."/>
            <person name="Bajic V.B."/>
            <person name="Ryu T."/>
            <person name="Ravasi T."/>
            <person name="Bayer T."/>
            <person name="Micklem G."/>
            <person name="Kim H."/>
            <person name="Bhak J."/>
            <person name="Lajeunesse T.C."/>
            <person name="Voolstra C.R."/>
        </authorList>
    </citation>
    <scope>NUCLEOTIDE SEQUENCE [LARGE SCALE GENOMIC DNA]</scope>
    <source>
        <strain evidence="2 3">CCMP2467</strain>
    </source>
</reference>